<dbReference type="InterPro" id="IPR037257">
    <property type="entry name" value="T2SS_E_N_sf"/>
</dbReference>
<accession>A0A840G8X9</accession>
<dbReference type="GO" id="GO:0016887">
    <property type="term" value="F:ATP hydrolysis activity"/>
    <property type="evidence" value="ECO:0007669"/>
    <property type="project" value="TreeGrafter"/>
</dbReference>
<dbReference type="PANTHER" id="PTHR30258:SF13">
    <property type="entry name" value="SECRETION PATHWAY ATPASE-RELATED"/>
    <property type="match status" value="1"/>
</dbReference>
<evidence type="ECO:0000259" key="4">
    <source>
        <dbReference type="PROSITE" id="PS00662"/>
    </source>
</evidence>
<feature type="domain" description="Bacterial type II secretion system protein E" evidence="4">
    <location>
        <begin position="416"/>
        <end position="430"/>
    </location>
</feature>
<evidence type="ECO:0000313" key="6">
    <source>
        <dbReference type="Proteomes" id="UP000587070"/>
    </source>
</evidence>
<dbReference type="InterPro" id="IPR027417">
    <property type="entry name" value="P-loop_NTPase"/>
</dbReference>
<dbReference type="OrthoDB" id="5790493at2"/>
<comment type="caution">
    <text evidence="5">The sequence shown here is derived from an EMBL/GenBank/DDBJ whole genome shotgun (WGS) entry which is preliminary data.</text>
</comment>
<dbReference type="Gene3D" id="3.30.450.90">
    <property type="match status" value="1"/>
</dbReference>
<dbReference type="AlphaFoldDB" id="A0A840G8X9"/>
<dbReference type="FunFam" id="3.40.50.300:FF:000398">
    <property type="entry name" value="Type IV pilus assembly ATPase PilB"/>
    <property type="match status" value="1"/>
</dbReference>
<proteinExistence type="inferred from homology"/>
<reference evidence="5 6" key="1">
    <citation type="submission" date="2020-08" db="EMBL/GenBank/DDBJ databases">
        <title>Genome sequencing of Purple Non-Sulfur Bacteria from various extreme environments.</title>
        <authorList>
            <person name="Mayer M."/>
        </authorList>
    </citation>
    <scope>NUCLEOTIDE SEQUENCE [LARGE SCALE GENOMIC DNA]</scope>
    <source>
        <strain evidence="5 6">2761</strain>
    </source>
</reference>
<keyword evidence="2" id="KW-0547">Nucleotide-binding</keyword>
<keyword evidence="6" id="KW-1185">Reference proteome</keyword>
<evidence type="ECO:0000256" key="3">
    <source>
        <dbReference type="ARBA" id="ARBA00022840"/>
    </source>
</evidence>
<dbReference type="GO" id="GO:0005886">
    <property type="term" value="C:plasma membrane"/>
    <property type="evidence" value="ECO:0007669"/>
    <property type="project" value="TreeGrafter"/>
</dbReference>
<dbReference type="InterPro" id="IPR007831">
    <property type="entry name" value="T2SS_GspE_N"/>
</dbReference>
<dbReference type="Proteomes" id="UP000587070">
    <property type="component" value="Unassembled WGS sequence"/>
</dbReference>
<dbReference type="Gene3D" id="3.40.50.300">
    <property type="entry name" value="P-loop containing nucleotide triphosphate hydrolases"/>
    <property type="match status" value="1"/>
</dbReference>
<dbReference type="Pfam" id="PF00437">
    <property type="entry name" value="T2SSE"/>
    <property type="match status" value="1"/>
</dbReference>
<keyword evidence="3" id="KW-0067">ATP-binding</keyword>
<gene>
    <name evidence="5" type="ORF">GGD90_001514</name>
</gene>
<organism evidence="5 6">
    <name type="scientific">Rhodocyclus tenuis</name>
    <name type="common">Rhodospirillum tenue</name>
    <dbReference type="NCBI Taxonomy" id="1066"/>
    <lineage>
        <taxon>Bacteria</taxon>
        <taxon>Pseudomonadati</taxon>
        <taxon>Pseudomonadota</taxon>
        <taxon>Betaproteobacteria</taxon>
        <taxon>Rhodocyclales</taxon>
        <taxon>Rhodocyclaceae</taxon>
        <taxon>Rhodocyclus</taxon>
    </lineage>
</organism>
<sequence length="618" mass="68181">MSDIKAAQAVSAKASHVHDHRLTLGEVTALLVEDGIVTKGDADALVAEYRLRRADAHPLVIVADRKWKSALAPHRPLLLEDLSEWFAGKIGLEYYHIDPLKIDFTTVTEVASSAYATRFGILPVLVTTREVVVATTEPFLREWEKELAPILKKEIRRVIANPLDVARYLVEFYNLARSVKKAAQNGSVSSGLSSFEQLVDLGRGNKQFDANDQHIVNIVDWLWQYAFEQRASDIHIEPRRDLGIVRFRIDGVLHQVYQIPMSVMTAMTSRIKILGRMDVVEKRRPQDGRIKTRMADGQEVELRLSTLPTAFGEKLVMRIFDPEVLVRDFAELGFTDSDQTRWNSMAGQPNGIILVTGPTGSGKTTTLYSTLKQLATPEVNVCTIEDPIEMVEAAFNQMQVQPAIDLGFAEGVRALMRQDPDIIMVGEIRDLQTAEMAIQAALTGHLVLSTLHTNDAPSAMTRLLDLGVPPYLLGATVLGVMAQRLVRVLCPHCKKPHPASADDLAMWDSLVAPWRAARPSHFHRPVGCLECRMTGYLGRVGLYEIMLLSPEIKQAVSAGAELAQLRELAYREGLKPLRISGAMKVAAGLTTLAEVVRTAPPADTPRATTTANSTAATV</sequence>
<protein>
    <submittedName>
        <fullName evidence="5">General secretion pathway protein E</fullName>
    </submittedName>
</protein>
<evidence type="ECO:0000313" key="5">
    <source>
        <dbReference type="EMBL" id="MBB4247148.1"/>
    </source>
</evidence>
<dbReference type="SUPFAM" id="SSF52540">
    <property type="entry name" value="P-loop containing nucleoside triphosphate hydrolases"/>
    <property type="match status" value="1"/>
</dbReference>
<dbReference type="GO" id="GO:0005524">
    <property type="term" value="F:ATP binding"/>
    <property type="evidence" value="ECO:0007669"/>
    <property type="project" value="UniProtKB-KW"/>
</dbReference>
<dbReference type="PROSITE" id="PS00662">
    <property type="entry name" value="T2SP_E"/>
    <property type="match status" value="1"/>
</dbReference>
<dbReference type="RefSeq" id="WP_153115649.1">
    <property type="nucleotide sequence ID" value="NZ_JACIGE010000004.1"/>
</dbReference>
<dbReference type="CDD" id="cd01129">
    <property type="entry name" value="PulE-GspE-like"/>
    <property type="match status" value="1"/>
</dbReference>
<dbReference type="EMBL" id="JACIGE010000004">
    <property type="protein sequence ID" value="MBB4247148.1"/>
    <property type="molecule type" value="Genomic_DNA"/>
</dbReference>
<comment type="similarity">
    <text evidence="1">Belongs to the GSP E family.</text>
</comment>
<dbReference type="SUPFAM" id="SSF160246">
    <property type="entry name" value="EspE N-terminal domain-like"/>
    <property type="match status" value="1"/>
</dbReference>
<dbReference type="InterPro" id="IPR003593">
    <property type="entry name" value="AAA+_ATPase"/>
</dbReference>
<name>A0A840G8X9_RHOTE</name>
<dbReference type="PANTHER" id="PTHR30258">
    <property type="entry name" value="TYPE II SECRETION SYSTEM PROTEIN GSPE-RELATED"/>
    <property type="match status" value="1"/>
</dbReference>
<evidence type="ECO:0000256" key="1">
    <source>
        <dbReference type="ARBA" id="ARBA00006611"/>
    </source>
</evidence>
<dbReference type="SMART" id="SM00382">
    <property type="entry name" value="AAA"/>
    <property type="match status" value="1"/>
</dbReference>
<dbReference type="InterPro" id="IPR001482">
    <property type="entry name" value="T2SS/T4SS_dom"/>
</dbReference>
<dbReference type="Pfam" id="PF05157">
    <property type="entry name" value="MshEN"/>
    <property type="match status" value="1"/>
</dbReference>
<evidence type="ECO:0000256" key="2">
    <source>
        <dbReference type="ARBA" id="ARBA00022741"/>
    </source>
</evidence>